<evidence type="ECO:0000313" key="1">
    <source>
        <dbReference type="EMBL" id="CCA23926.1"/>
    </source>
</evidence>
<organism evidence="1">
    <name type="scientific">Albugo laibachii Nc14</name>
    <dbReference type="NCBI Taxonomy" id="890382"/>
    <lineage>
        <taxon>Eukaryota</taxon>
        <taxon>Sar</taxon>
        <taxon>Stramenopiles</taxon>
        <taxon>Oomycota</taxon>
        <taxon>Peronosporomycetes</taxon>
        <taxon>Albuginales</taxon>
        <taxon>Albuginaceae</taxon>
        <taxon>Albugo</taxon>
    </lineage>
</organism>
<accession>F0WRG3</accession>
<dbReference type="EMBL" id="FR824258">
    <property type="protein sequence ID" value="CCA23926.1"/>
    <property type="molecule type" value="Genomic_DNA"/>
</dbReference>
<dbReference type="HOGENOM" id="CLU_1386395_0_0_1"/>
<reference evidence="1" key="1">
    <citation type="journal article" date="2011" name="PLoS Biol.">
        <title>Gene gain and loss during evolution of obligate parasitism in the white rust pathogen of Arabidopsis thaliana.</title>
        <authorList>
            <person name="Kemen E."/>
            <person name="Gardiner A."/>
            <person name="Schultz-Larsen T."/>
            <person name="Kemen A.C."/>
            <person name="Balmuth A.L."/>
            <person name="Robert-Seilaniantz A."/>
            <person name="Bailey K."/>
            <person name="Holub E."/>
            <person name="Studholme D.J."/>
            <person name="Maclean D."/>
            <person name="Jones J.D."/>
        </authorList>
    </citation>
    <scope>NUCLEOTIDE SEQUENCE</scope>
</reference>
<name>F0WRG3_9STRA</name>
<proteinExistence type="predicted"/>
<dbReference type="InterPro" id="IPR021109">
    <property type="entry name" value="Peptidase_aspartic_dom_sf"/>
</dbReference>
<dbReference type="Gene3D" id="2.40.70.10">
    <property type="entry name" value="Acid Proteases"/>
    <property type="match status" value="1"/>
</dbReference>
<protein>
    <submittedName>
        <fullName evidence="1">AlNc14C213G8966 protein</fullName>
    </submittedName>
</protein>
<dbReference type="SUPFAM" id="SSF50630">
    <property type="entry name" value="Acid proteases"/>
    <property type="match status" value="1"/>
</dbReference>
<gene>
    <name evidence="1" type="primary">AlNc14C213G8966</name>
    <name evidence="1" type="ORF">ALNC14_100700</name>
</gene>
<dbReference type="AlphaFoldDB" id="F0WRG3"/>
<sequence>MNELTANSTTATMNPINYIEKNIRIYSSTHKWDEVYRLYFKDLHPIVKLNSMNVMDVTYVDIGGKSHPKQKVRFAFGDVAIGIPSNFYAKVSKQLMDKGFNENEGYLQANCKVIKQRIQDNPEQFRSLAIKTYLNKRVEIDIAYYVYKNGDVCTAEVVVFPENDTWVFGFSVLQRYTVIIDTRFDSEYFKVTKSGSE</sequence>
<reference evidence="1" key="2">
    <citation type="submission" date="2011-02" db="EMBL/GenBank/DDBJ databases">
        <authorList>
            <person name="MacLean D."/>
        </authorList>
    </citation>
    <scope>NUCLEOTIDE SEQUENCE</scope>
</reference>